<feature type="transmembrane region" description="Helical" evidence="2">
    <location>
        <begin position="72"/>
        <end position="89"/>
    </location>
</feature>
<keyword evidence="2" id="KW-0812">Transmembrane</keyword>
<keyword evidence="2" id="KW-0472">Membrane</keyword>
<organism evidence="3 4">
    <name type="scientific">Burkholderia gladioli</name>
    <name type="common">Pseudomonas marginata</name>
    <name type="synonym">Phytomonas marginata</name>
    <dbReference type="NCBI Taxonomy" id="28095"/>
    <lineage>
        <taxon>Bacteria</taxon>
        <taxon>Pseudomonadati</taxon>
        <taxon>Pseudomonadota</taxon>
        <taxon>Betaproteobacteria</taxon>
        <taxon>Burkholderiales</taxon>
        <taxon>Burkholderiaceae</taxon>
        <taxon>Burkholderia</taxon>
    </lineage>
</organism>
<feature type="compositionally biased region" description="Polar residues" evidence="1">
    <location>
        <begin position="392"/>
        <end position="402"/>
    </location>
</feature>
<dbReference type="RefSeq" id="WP_144417627.1">
    <property type="nucleotide sequence ID" value="NZ_CADEPT010000002.1"/>
</dbReference>
<feature type="transmembrane region" description="Helical" evidence="2">
    <location>
        <begin position="169"/>
        <end position="188"/>
    </location>
</feature>
<dbReference type="EMBL" id="CP104215">
    <property type="protein sequence ID" value="UWX72998.1"/>
    <property type="molecule type" value="Genomic_DNA"/>
</dbReference>
<dbReference type="Proteomes" id="UP001059745">
    <property type="component" value="Chromosome 2"/>
</dbReference>
<feature type="compositionally biased region" description="Low complexity" evidence="1">
    <location>
        <begin position="406"/>
        <end position="421"/>
    </location>
</feature>
<evidence type="ECO:0000313" key="3">
    <source>
        <dbReference type="EMBL" id="UWX72998.1"/>
    </source>
</evidence>
<evidence type="ECO:0000256" key="2">
    <source>
        <dbReference type="SAM" id="Phobius"/>
    </source>
</evidence>
<protein>
    <submittedName>
        <fullName evidence="3">Stearoyl-CoA 9-desaturase</fullName>
    </submittedName>
</protein>
<dbReference type="AlphaFoldDB" id="A0AB38TYJ2"/>
<keyword evidence="2" id="KW-1133">Transmembrane helix</keyword>
<feature type="region of interest" description="Disordered" evidence="1">
    <location>
        <begin position="392"/>
        <end position="421"/>
    </location>
</feature>
<proteinExistence type="predicted"/>
<feature type="transmembrane region" description="Helical" evidence="2">
    <location>
        <begin position="225"/>
        <end position="246"/>
    </location>
</feature>
<name>A0AB38TYJ2_BURGA</name>
<evidence type="ECO:0000313" key="4">
    <source>
        <dbReference type="Proteomes" id="UP001059745"/>
    </source>
</evidence>
<feature type="transmembrane region" description="Helical" evidence="2">
    <location>
        <begin position="46"/>
        <end position="66"/>
    </location>
</feature>
<evidence type="ECO:0000256" key="1">
    <source>
        <dbReference type="SAM" id="MobiDB-lite"/>
    </source>
</evidence>
<reference evidence="3" key="1">
    <citation type="submission" date="2022-09" db="EMBL/GenBank/DDBJ databases">
        <title>Genomic of Burkholderia gladioli.</title>
        <authorList>
            <person name="Wu H."/>
        </authorList>
    </citation>
    <scope>NUCLEOTIDE SEQUENCE</scope>
    <source>
        <strain evidence="3">ZN-S4</strain>
    </source>
</reference>
<accession>A0AB38TYJ2</accession>
<gene>
    <name evidence="3" type="ORF">NYZ96_31835</name>
</gene>
<feature type="transmembrane region" description="Helical" evidence="2">
    <location>
        <begin position="200"/>
        <end position="219"/>
    </location>
</feature>
<sequence length="421" mass="48206">MKNWNRFETETRESMAGLPRLIQPLLTWLTGKPLTAKESQFHLPRWLDVVGTLLLAGLAELALLSLSRQDSLPAWCGIIALWILLVGLLRKIQVTHLHHAIHNRLFNRAAINLVYSHLAPALLFIQNRDEYRKEHLEHHNSTFFTTRKDADAAFLALLGFIPGRTKRELWTNLWMIIFSPTFHFLFARNRLKSTFITAKPSAIVFSVMVACGYAVLFNAAGWKAFTVAIIIPLFPLYHISALLQFLTEHAWNVSAGPVENREQYKERCWGRFCGEKFPIRRQGFIPSLTFTGQVFLWSVKMSFLHLPTRLACLVSDLPVHDWHHLAHMAGQDARDWHRSLHLREIAIADGDKPGFSRRELWGMPHMLAHQFGWLESISCRYELPAEQSIGNETIEVSEQWPTKTIPGKPSSSSTPNSRPLS</sequence>